<dbReference type="Proteomes" id="UP001230207">
    <property type="component" value="Unassembled WGS sequence"/>
</dbReference>
<evidence type="ECO:0000313" key="4">
    <source>
        <dbReference type="Proteomes" id="UP001230207"/>
    </source>
</evidence>
<dbReference type="SUPFAM" id="SSF89946">
    <property type="entry name" value="Hypothetical protein VC0424"/>
    <property type="match status" value="1"/>
</dbReference>
<gene>
    <name evidence="3" type="ORF">QO002_001166</name>
</gene>
<protein>
    <recommendedName>
        <fullName evidence="2">Regulator of ribonuclease activity B domain-containing protein</fullName>
    </recommendedName>
</protein>
<reference evidence="3 4" key="1">
    <citation type="submission" date="2023-07" db="EMBL/GenBank/DDBJ databases">
        <title>Genomic Encyclopedia of Type Strains, Phase IV (KMG-IV): sequencing the most valuable type-strain genomes for metagenomic binning, comparative biology and taxonomic classification.</title>
        <authorList>
            <person name="Goeker M."/>
        </authorList>
    </citation>
    <scope>NUCLEOTIDE SEQUENCE [LARGE SCALE GENOMIC DNA]</scope>
    <source>
        <strain evidence="3 4">DSM 1112</strain>
    </source>
</reference>
<keyword evidence="4" id="KW-1185">Reference proteome</keyword>
<proteinExistence type="predicted"/>
<feature type="domain" description="Regulator of ribonuclease activity B" evidence="2">
    <location>
        <begin position="29"/>
        <end position="125"/>
    </location>
</feature>
<keyword evidence="1" id="KW-0732">Signal</keyword>
<evidence type="ECO:0000259" key="2">
    <source>
        <dbReference type="Pfam" id="PF06877"/>
    </source>
</evidence>
<dbReference type="InterPro" id="IPR009671">
    <property type="entry name" value="RraB_dom"/>
</dbReference>
<dbReference type="Pfam" id="PF06877">
    <property type="entry name" value="RraB"/>
    <property type="match status" value="1"/>
</dbReference>
<dbReference type="InterPro" id="IPR036701">
    <property type="entry name" value="RraB-like_sf"/>
</dbReference>
<evidence type="ECO:0000313" key="3">
    <source>
        <dbReference type="EMBL" id="MDQ0319028.1"/>
    </source>
</evidence>
<dbReference type="Gene3D" id="3.30.70.970">
    <property type="entry name" value="RraB-like"/>
    <property type="match status" value="1"/>
</dbReference>
<feature type="signal peptide" evidence="1">
    <location>
        <begin position="1"/>
        <end position="20"/>
    </location>
</feature>
<organism evidence="3 4">
    <name type="scientific">Pararhizobium capsulatum DSM 1112</name>
    <dbReference type="NCBI Taxonomy" id="1121113"/>
    <lineage>
        <taxon>Bacteria</taxon>
        <taxon>Pseudomonadati</taxon>
        <taxon>Pseudomonadota</taxon>
        <taxon>Alphaproteobacteria</taxon>
        <taxon>Hyphomicrobiales</taxon>
        <taxon>Rhizobiaceae</taxon>
        <taxon>Rhizobium/Agrobacterium group</taxon>
        <taxon>Pararhizobium</taxon>
    </lineage>
</organism>
<comment type="caution">
    <text evidence="3">The sequence shown here is derived from an EMBL/GenBank/DDBJ whole genome shotgun (WGS) entry which is preliminary data.</text>
</comment>
<dbReference type="RefSeq" id="WP_307227560.1">
    <property type="nucleotide sequence ID" value="NZ_JAUSVF010000001.1"/>
</dbReference>
<name>A0ABU0BM72_9HYPH</name>
<accession>A0ABU0BM72</accession>
<dbReference type="EMBL" id="JAUSVF010000001">
    <property type="protein sequence ID" value="MDQ0319028.1"/>
    <property type="molecule type" value="Genomic_DNA"/>
</dbReference>
<feature type="chain" id="PRO_5046195054" description="Regulator of ribonuclease activity B domain-containing protein" evidence="1">
    <location>
        <begin position="21"/>
        <end position="130"/>
    </location>
</feature>
<sequence length="130" mass="14538">MNWKILRCAFVFAALTSANGAEMTSEFAKNEEVRLDLRKQGDDGRTPRLLQHYAYFPSADAEKAYADFLISKAYQIERESGDSPGDNPWGVIFTKVQAPIDIDDETANLGLKANSLGGEYDGWETDLIRK</sequence>
<evidence type="ECO:0000256" key="1">
    <source>
        <dbReference type="SAM" id="SignalP"/>
    </source>
</evidence>